<feature type="compositionally biased region" description="Basic and acidic residues" evidence="1">
    <location>
        <begin position="27"/>
        <end position="40"/>
    </location>
</feature>
<name>A0ABP7W3M2_9BACI</name>
<comment type="caution">
    <text evidence="3">The sequence shown here is derived from an EMBL/GenBank/DDBJ whole genome shotgun (WGS) entry which is preliminary data.</text>
</comment>
<accession>A0ABP7W3M2</accession>
<reference evidence="4" key="1">
    <citation type="journal article" date="2019" name="Int. J. Syst. Evol. Microbiol.">
        <title>The Global Catalogue of Microorganisms (GCM) 10K type strain sequencing project: providing services to taxonomists for standard genome sequencing and annotation.</title>
        <authorList>
            <consortium name="The Broad Institute Genomics Platform"/>
            <consortium name="The Broad Institute Genome Sequencing Center for Infectious Disease"/>
            <person name="Wu L."/>
            <person name="Ma J."/>
        </authorList>
    </citation>
    <scope>NUCLEOTIDE SEQUENCE [LARGE SCALE GENOMIC DNA]</scope>
    <source>
        <strain evidence="4">JCM 17250</strain>
    </source>
</reference>
<proteinExistence type="predicted"/>
<feature type="chain" id="PRO_5046649401" evidence="2">
    <location>
        <begin position="26"/>
        <end position="206"/>
    </location>
</feature>
<feature type="signal peptide" evidence="2">
    <location>
        <begin position="1"/>
        <end position="25"/>
    </location>
</feature>
<dbReference type="Proteomes" id="UP001501734">
    <property type="component" value="Unassembled WGS sequence"/>
</dbReference>
<feature type="compositionally biased region" description="Polar residues" evidence="1">
    <location>
        <begin position="41"/>
        <end position="57"/>
    </location>
</feature>
<keyword evidence="4" id="KW-1185">Reference proteome</keyword>
<evidence type="ECO:0000256" key="1">
    <source>
        <dbReference type="SAM" id="MobiDB-lite"/>
    </source>
</evidence>
<evidence type="ECO:0000313" key="3">
    <source>
        <dbReference type="EMBL" id="GAA4080365.1"/>
    </source>
</evidence>
<keyword evidence="2" id="KW-0732">Signal</keyword>
<dbReference type="EMBL" id="BAABDL010000149">
    <property type="protein sequence ID" value="GAA4080365.1"/>
    <property type="molecule type" value="Genomic_DNA"/>
</dbReference>
<organism evidence="3 4">
    <name type="scientific">Amphibacillus indicireducens</name>
    <dbReference type="NCBI Taxonomy" id="1076330"/>
    <lineage>
        <taxon>Bacteria</taxon>
        <taxon>Bacillati</taxon>
        <taxon>Bacillota</taxon>
        <taxon>Bacilli</taxon>
        <taxon>Bacillales</taxon>
        <taxon>Bacillaceae</taxon>
        <taxon>Amphibacillus</taxon>
    </lineage>
</organism>
<feature type="region of interest" description="Disordered" evidence="1">
    <location>
        <begin position="27"/>
        <end position="57"/>
    </location>
</feature>
<sequence length="206" mass="23555">MKKTHLFFMVVMLAIVLIGCGTSLNDDQEHADQTEDHPESDNLTGVESNQAEKQTPNLAEQQEATLEIEGMEESTTLLLYQDEGIDFSAYIPEDMVGHFEQNGLNIFTNYNGEKNEDARMFIMEASKETVLAELQTAGFTTKEPERFAYDFSDQEFQVEKQGFIGRVSFFTKHEQDYSIGYYYPEEFADGFSARSALIIDHLVWHD</sequence>
<evidence type="ECO:0000313" key="4">
    <source>
        <dbReference type="Proteomes" id="UP001501734"/>
    </source>
</evidence>
<evidence type="ECO:0000256" key="2">
    <source>
        <dbReference type="SAM" id="SignalP"/>
    </source>
</evidence>
<gene>
    <name evidence="3" type="ORF">GCM10022410_25350</name>
</gene>
<protein>
    <submittedName>
        <fullName evidence="3">Uncharacterized protein</fullName>
    </submittedName>
</protein>
<dbReference type="PROSITE" id="PS51257">
    <property type="entry name" value="PROKAR_LIPOPROTEIN"/>
    <property type="match status" value="1"/>
</dbReference>
<dbReference type="RefSeq" id="WP_344913977.1">
    <property type="nucleotide sequence ID" value="NZ_BAABDL010000149.1"/>
</dbReference>